<accession>A0AAE5H7C2</accession>
<keyword evidence="2 5" id="KW-0812">Transmembrane</keyword>
<evidence type="ECO:0000313" key="8">
    <source>
        <dbReference type="Proteomes" id="UP000822184"/>
    </source>
</evidence>
<evidence type="ECO:0000256" key="3">
    <source>
        <dbReference type="ARBA" id="ARBA00022989"/>
    </source>
</evidence>
<feature type="transmembrane region" description="Helical" evidence="5">
    <location>
        <begin position="169"/>
        <end position="189"/>
    </location>
</feature>
<evidence type="ECO:0000313" key="7">
    <source>
        <dbReference type="EMBL" id="NSB16556.1"/>
    </source>
</evidence>
<organism evidence="7 8">
    <name type="scientific">Clostridium beijerinckii</name>
    <name type="common">Clostridium MP</name>
    <dbReference type="NCBI Taxonomy" id="1520"/>
    <lineage>
        <taxon>Bacteria</taxon>
        <taxon>Bacillati</taxon>
        <taxon>Bacillota</taxon>
        <taxon>Clostridia</taxon>
        <taxon>Eubacteriales</taxon>
        <taxon>Clostridiaceae</taxon>
        <taxon>Clostridium</taxon>
    </lineage>
</organism>
<protein>
    <recommendedName>
        <fullName evidence="6">O-antigen ligase-related domain-containing protein</fullName>
    </recommendedName>
</protein>
<dbReference type="EMBL" id="JABTDW010000001">
    <property type="protein sequence ID" value="NSB16556.1"/>
    <property type="molecule type" value="Genomic_DNA"/>
</dbReference>
<feature type="transmembrane region" description="Helical" evidence="5">
    <location>
        <begin position="120"/>
        <end position="142"/>
    </location>
</feature>
<proteinExistence type="predicted"/>
<feature type="transmembrane region" description="Helical" evidence="5">
    <location>
        <begin position="63"/>
        <end position="82"/>
    </location>
</feature>
<keyword evidence="4 5" id="KW-0472">Membrane</keyword>
<name>A0AAE5H7C2_CLOBE</name>
<evidence type="ECO:0000259" key="6">
    <source>
        <dbReference type="Pfam" id="PF04932"/>
    </source>
</evidence>
<feature type="transmembrane region" description="Helical" evidence="5">
    <location>
        <begin position="351"/>
        <end position="370"/>
    </location>
</feature>
<evidence type="ECO:0000256" key="5">
    <source>
        <dbReference type="SAM" id="Phobius"/>
    </source>
</evidence>
<dbReference type="GO" id="GO:0016020">
    <property type="term" value="C:membrane"/>
    <property type="evidence" value="ECO:0007669"/>
    <property type="project" value="UniProtKB-SubCell"/>
</dbReference>
<evidence type="ECO:0000256" key="4">
    <source>
        <dbReference type="ARBA" id="ARBA00023136"/>
    </source>
</evidence>
<comment type="caution">
    <text evidence="7">The sequence shown here is derived from an EMBL/GenBank/DDBJ whole genome shotgun (WGS) entry which is preliminary data.</text>
</comment>
<evidence type="ECO:0000256" key="2">
    <source>
        <dbReference type="ARBA" id="ARBA00022692"/>
    </source>
</evidence>
<feature type="transmembrane region" description="Helical" evidence="5">
    <location>
        <begin position="88"/>
        <end position="108"/>
    </location>
</feature>
<comment type="subcellular location">
    <subcellularLocation>
        <location evidence="1">Membrane</location>
        <topology evidence="1">Multi-pass membrane protein</topology>
    </subcellularLocation>
</comment>
<evidence type="ECO:0000256" key="1">
    <source>
        <dbReference type="ARBA" id="ARBA00004141"/>
    </source>
</evidence>
<dbReference type="InterPro" id="IPR007016">
    <property type="entry name" value="O-antigen_ligase-rel_domated"/>
</dbReference>
<dbReference type="AlphaFoldDB" id="A0AAE5H7C2"/>
<dbReference type="RefSeq" id="WP_077856308.1">
    <property type="nucleotide sequence ID" value="NZ_JABTDW010000001.1"/>
</dbReference>
<dbReference type="Proteomes" id="UP000822184">
    <property type="component" value="Unassembled WGS sequence"/>
</dbReference>
<sequence>MSRYSLRIDDSILAIIIKIFIVVNLFFPYVTKISYRNCIFILSNFIASIIIVFLLVKNKKSKSIFSTILFIILVLYNILAFINNVMYNNYFIEQVNKSISFIFFILMVEKIDNNFLERHNIISFLIKCIGMTLILSVIYYFFGGDAVIIENSSISFSKQGTFSDSRLTWIYGHKSTYALMMLLFLSISLKYKSKFKKKKYFVLFIITSLFVSILIGSATLLVLLFAIFLAYYFKNYNYKKYRIVSILTIPIVLIISAILFNSTIEMISKDRDINSMGSRTYIYQAAKDNIGFYPHGVGKEFGNIYIDAKVVQIENFHNVFINEAFRFSIIVGGAYFFLHLIIAIFGSKKDIFSLAIFVSCYVLFFMDYSLRTEQISIYLFLIYIAIFNDSKSLIK</sequence>
<feature type="transmembrane region" description="Helical" evidence="5">
    <location>
        <begin position="201"/>
        <end position="231"/>
    </location>
</feature>
<dbReference type="Pfam" id="PF04932">
    <property type="entry name" value="Wzy_C"/>
    <property type="match status" value="1"/>
</dbReference>
<feature type="transmembrane region" description="Helical" evidence="5">
    <location>
        <begin position="12"/>
        <end position="31"/>
    </location>
</feature>
<gene>
    <name evidence="7" type="ORF">BCD95_004815</name>
</gene>
<feature type="domain" description="O-antigen ligase-related" evidence="6">
    <location>
        <begin position="204"/>
        <end position="322"/>
    </location>
</feature>
<keyword evidence="3 5" id="KW-1133">Transmembrane helix</keyword>
<reference evidence="7" key="1">
    <citation type="submission" date="2020-06" db="EMBL/GenBank/DDBJ databases">
        <title>Genomic insights into acetone-butanol-ethanol (ABE) fermentation by sequencing solventogenic clostridia strains.</title>
        <authorList>
            <person name="Brown S."/>
        </authorList>
    </citation>
    <scope>NUCLEOTIDE SEQUENCE</scope>
    <source>
        <strain evidence="7">DJ123</strain>
    </source>
</reference>
<feature type="transmembrane region" description="Helical" evidence="5">
    <location>
        <begin position="243"/>
        <end position="261"/>
    </location>
</feature>
<feature type="transmembrane region" description="Helical" evidence="5">
    <location>
        <begin position="324"/>
        <end position="345"/>
    </location>
</feature>
<feature type="transmembrane region" description="Helical" evidence="5">
    <location>
        <begin position="37"/>
        <end position="56"/>
    </location>
</feature>